<keyword evidence="2" id="KW-0659">Purine metabolism</keyword>
<dbReference type="EMBL" id="QWEZ01000002">
    <property type="protein sequence ID" value="RRJ82271.1"/>
    <property type="molecule type" value="Genomic_DNA"/>
</dbReference>
<reference evidence="5 6" key="1">
    <citation type="submission" date="2018-08" db="EMBL/GenBank/DDBJ databases">
        <authorList>
            <person name="Khan S.A."/>
        </authorList>
    </citation>
    <scope>NUCLEOTIDE SEQUENCE [LARGE SCALE GENOMIC DNA]</scope>
    <source>
        <strain evidence="5 6">GTF-13</strain>
    </source>
</reference>
<evidence type="ECO:0000256" key="3">
    <source>
        <dbReference type="ARBA" id="ARBA00023239"/>
    </source>
</evidence>
<dbReference type="InterPro" id="IPR007247">
    <property type="entry name" value="Ureidogly_lyase"/>
</dbReference>
<protein>
    <recommendedName>
        <fullName evidence="7">Ureidoglycolate hydrolase</fullName>
    </recommendedName>
</protein>
<dbReference type="PANTHER" id="PTHR21221:SF1">
    <property type="entry name" value="UREIDOGLYCOLATE LYASE"/>
    <property type="match status" value="1"/>
</dbReference>
<dbReference type="GO" id="GO:0004848">
    <property type="term" value="F:ureidoglycolate hydrolase activity"/>
    <property type="evidence" value="ECO:0007669"/>
    <property type="project" value="InterPro"/>
</dbReference>
<dbReference type="CDD" id="cd20298">
    <property type="entry name" value="cupin_UAH"/>
    <property type="match status" value="1"/>
</dbReference>
<dbReference type="SUPFAM" id="SSF51182">
    <property type="entry name" value="RmlC-like cupins"/>
    <property type="match status" value="1"/>
</dbReference>
<sequence>METIFPCPIEGADFHLFGELVDVQCVSGQGTKVNQGRGEKFECQFNLDHFETESDPCISMYKVMPSSLPVIINLLERHPHSSQVFIPVRSERYLVVVAPSNSVGLPDMDQVRAFIAPACTGVHYFPQTWHLPLMPLDEEGLFTMIMWKQQTDADCVECRLSAPFQVSSVIRQQDTVLS</sequence>
<evidence type="ECO:0000256" key="4">
    <source>
        <dbReference type="ARBA" id="ARBA00047684"/>
    </source>
</evidence>
<dbReference type="RefSeq" id="WP_125015983.1">
    <property type="nucleotide sequence ID" value="NZ_QWEZ01000002.1"/>
</dbReference>
<dbReference type="AlphaFoldDB" id="A0A3P3VHS4"/>
<name>A0A3P3VHS4_9GAMM</name>
<proteinExistence type="predicted"/>
<keyword evidence="6" id="KW-1185">Reference proteome</keyword>
<dbReference type="GO" id="GO:0006144">
    <property type="term" value="P:purine nucleobase metabolic process"/>
    <property type="evidence" value="ECO:0007669"/>
    <property type="project" value="UniProtKB-KW"/>
</dbReference>
<evidence type="ECO:0000256" key="2">
    <source>
        <dbReference type="ARBA" id="ARBA00022631"/>
    </source>
</evidence>
<dbReference type="Proteomes" id="UP000280792">
    <property type="component" value="Unassembled WGS sequence"/>
</dbReference>
<dbReference type="PANTHER" id="PTHR21221">
    <property type="entry name" value="UREIDOGLYCOLATE HYDROLASE"/>
    <property type="match status" value="1"/>
</dbReference>
<organism evidence="5 6">
    <name type="scientific">Aestuariirhabdus litorea</name>
    <dbReference type="NCBI Taxonomy" id="2528527"/>
    <lineage>
        <taxon>Bacteria</taxon>
        <taxon>Pseudomonadati</taxon>
        <taxon>Pseudomonadota</taxon>
        <taxon>Gammaproteobacteria</taxon>
        <taxon>Oceanospirillales</taxon>
        <taxon>Aestuariirhabdaceae</taxon>
        <taxon>Aestuariirhabdus</taxon>
    </lineage>
</organism>
<comment type="catalytic activity">
    <reaction evidence="4">
        <text>(S)-ureidoglycolate = urea + glyoxylate</text>
        <dbReference type="Rhea" id="RHEA:11304"/>
        <dbReference type="ChEBI" id="CHEBI:16199"/>
        <dbReference type="ChEBI" id="CHEBI:36655"/>
        <dbReference type="ChEBI" id="CHEBI:57296"/>
        <dbReference type="EC" id="4.3.2.3"/>
    </reaction>
</comment>
<dbReference type="Gene3D" id="2.60.120.480">
    <property type="entry name" value="Ureidoglycolate hydrolase"/>
    <property type="match status" value="1"/>
</dbReference>
<dbReference type="InterPro" id="IPR011051">
    <property type="entry name" value="RmlC_Cupin_sf"/>
</dbReference>
<gene>
    <name evidence="5" type="ORF">D0544_10305</name>
</gene>
<dbReference type="InterPro" id="IPR024060">
    <property type="entry name" value="Ureidoglycolate_lyase_dom_sf"/>
</dbReference>
<evidence type="ECO:0000256" key="1">
    <source>
        <dbReference type="ARBA" id="ARBA00011738"/>
    </source>
</evidence>
<evidence type="ECO:0000313" key="6">
    <source>
        <dbReference type="Proteomes" id="UP000280792"/>
    </source>
</evidence>
<comment type="caution">
    <text evidence="5">The sequence shown here is derived from an EMBL/GenBank/DDBJ whole genome shotgun (WGS) entry which is preliminary data.</text>
</comment>
<keyword evidence="3" id="KW-0456">Lyase</keyword>
<dbReference type="GO" id="GO:0000256">
    <property type="term" value="P:allantoin catabolic process"/>
    <property type="evidence" value="ECO:0007669"/>
    <property type="project" value="InterPro"/>
</dbReference>
<evidence type="ECO:0008006" key="7">
    <source>
        <dbReference type="Google" id="ProtNLM"/>
    </source>
</evidence>
<comment type="subunit">
    <text evidence="1">Homodimer.</text>
</comment>
<dbReference type="Pfam" id="PF04115">
    <property type="entry name" value="Ureidogly_lyase"/>
    <property type="match status" value="1"/>
</dbReference>
<dbReference type="GO" id="GO:0050385">
    <property type="term" value="F:ureidoglycolate lyase activity"/>
    <property type="evidence" value="ECO:0007669"/>
    <property type="project" value="UniProtKB-EC"/>
</dbReference>
<accession>A0A3P3VHS4</accession>
<dbReference type="InterPro" id="IPR047233">
    <property type="entry name" value="UAH_cupin"/>
</dbReference>
<reference evidence="5 6" key="2">
    <citation type="submission" date="2018-12" db="EMBL/GenBank/DDBJ databases">
        <title>Simiduia agarivorans gen. nov., sp. nov., a marine, agarolytic bacterium isolated from shallow coastal water from Keelung, Taiwan.</title>
        <authorList>
            <person name="Shieh W.Y."/>
        </authorList>
    </citation>
    <scope>NUCLEOTIDE SEQUENCE [LARGE SCALE GENOMIC DNA]</scope>
    <source>
        <strain evidence="5 6">GTF-13</strain>
    </source>
</reference>
<evidence type="ECO:0000313" key="5">
    <source>
        <dbReference type="EMBL" id="RRJ82271.1"/>
    </source>
</evidence>